<proteinExistence type="predicted"/>
<name>A0A2P4YMN2_9STRA</name>
<dbReference type="EMBL" id="NCKW01001850">
    <property type="protein sequence ID" value="POM79040.1"/>
    <property type="molecule type" value="Genomic_DNA"/>
</dbReference>
<sequence>MDVQVNENIAIAGAVIGGGAVDGQLHRSLGSSKPPPFEGTFELYKVELELYMTDRVAWIVVTATEVRHVTDQDQQAIFDRRVRLARDTILRGLRGCKNDDASNLWDTLVLSYTQRAFSYAMLLKRQPFRCSHALGQSMTDYIRPITQLRHRLLIMNTEHASGWRFGWILLMGVAMTYRELLEHFDLPTNQGNPPKIQQVTNALRSQDERDRMVAQGGRSAGVVMSMTGSDGEYLSK</sequence>
<gene>
    <name evidence="1" type="ORF">PHPALM_3359</name>
</gene>
<dbReference type="AlphaFoldDB" id="A0A2P4YMN2"/>
<accession>A0A2P4YMN2</accession>
<dbReference type="Proteomes" id="UP000237271">
    <property type="component" value="Unassembled WGS sequence"/>
</dbReference>
<reference evidence="1 2" key="1">
    <citation type="journal article" date="2017" name="Genome Biol. Evol.">
        <title>Phytophthora megakarya and P. palmivora, closely related causal agents of cacao black pod rot, underwent increases in genome sizes and gene numbers by different mechanisms.</title>
        <authorList>
            <person name="Ali S.S."/>
            <person name="Shao J."/>
            <person name="Lary D.J."/>
            <person name="Kronmiller B."/>
            <person name="Shen D."/>
            <person name="Strem M.D."/>
            <person name="Amoako-Attah I."/>
            <person name="Akrofi A.Y."/>
            <person name="Begoude B.A."/>
            <person name="Ten Hoopen G.M."/>
            <person name="Coulibaly K."/>
            <person name="Kebe B.I."/>
            <person name="Melnick R.L."/>
            <person name="Guiltinan M.J."/>
            <person name="Tyler B.M."/>
            <person name="Meinhardt L.W."/>
            <person name="Bailey B.A."/>
        </authorList>
    </citation>
    <scope>NUCLEOTIDE SEQUENCE [LARGE SCALE GENOMIC DNA]</scope>
    <source>
        <strain evidence="2">sbr112.9</strain>
    </source>
</reference>
<dbReference type="OrthoDB" id="120431at2759"/>
<comment type="caution">
    <text evidence="1">The sequence shown here is derived from an EMBL/GenBank/DDBJ whole genome shotgun (WGS) entry which is preliminary data.</text>
</comment>
<evidence type="ECO:0000313" key="2">
    <source>
        <dbReference type="Proteomes" id="UP000237271"/>
    </source>
</evidence>
<organism evidence="1 2">
    <name type="scientific">Phytophthora palmivora</name>
    <dbReference type="NCBI Taxonomy" id="4796"/>
    <lineage>
        <taxon>Eukaryota</taxon>
        <taxon>Sar</taxon>
        <taxon>Stramenopiles</taxon>
        <taxon>Oomycota</taxon>
        <taxon>Peronosporomycetes</taxon>
        <taxon>Peronosporales</taxon>
        <taxon>Peronosporaceae</taxon>
        <taxon>Phytophthora</taxon>
    </lineage>
</organism>
<protein>
    <submittedName>
        <fullName evidence="1">Uncharacterized protein</fullName>
    </submittedName>
</protein>
<evidence type="ECO:0000313" key="1">
    <source>
        <dbReference type="EMBL" id="POM79040.1"/>
    </source>
</evidence>
<keyword evidence="2" id="KW-1185">Reference proteome</keyword>